<gene>
    <name evidence="2" type="ORF">B0J15DRAFT_506584</name>
</gene>
<feature type="signal peptide" evidence="1">
    <location>
        <begin position="1"/>
        <end position="22"/>
    </location>
</feature>
<comment type="caution">
    <text evidence="2">The sequence shown here is derived from an EMBL/GenBank/DDBJ whole genome shotgun (WGS) entry which is preliminary data.</text>
</comment>
<evidence type="ECO:0008006" key="4">
    <source>
        <dbReference type="Google" id="ProtNLM"/>
    </source>
</evidence>
<evidence type="ECO:0000313" key="2">
    <source>
        <dbReference type="EMBL" id="KAH7228425.1"/>
    </source>
</evidence>
<dbReference type="EMBL" id="JAGTJS010000044">
    <property type="protein sequence ID" value="KAH7228425.1"/>
    <property type="molecule type" value="Genomic_DNA"/>
</dbReference>
<evidence type="ECO:0000313" key="3">
    <source>
        <dbReference type="Proteomes" id="UP000736672"/>
    </source>
</evidence>
<proteinExistence type="predicted"/>
<evidence type="ECO:0000256" key="1">
    <source>
        <dbReference type="SAM" id="SignalP"/>
    </source>
</evidence>
<dbReference type="OrthoDB" id="5086500at2759"/>
<sequence>MSGLEAVAAFSLACNVLQVLEAAYKVAGACKRIYQTGQPDSATLGHNALQLRNISHRLGNQLNDITTNPLSHDDSLLRDLATQCAATANELLDQITSVSNTKILGDET</sequence>
<dbReference type="AlphaFoldDB" id="A0A9P9G009"/>
<feature type="chain" id="PRO_5040268421" description="NACHT-NTPase and P-loop NTPases N-terminal domain-containing protein" evidence="1">
    <location>
        <begin position="23"/>
        <end position="108"/>
    </location>
</feature>
<accession>A0A9P9G009</accession>
<keyword evidence="1" id="KW-0732">Signal</keyword>
<dbReference type="Proteomes" id="UP000736672">
    <property type="component" value="Unassembled WGS sequence"/>
</dbReference>
<reference evidence="2" key="1">
    <citation type="journal article" date="2021" name="Nat. Commun.">
        <title>Genetic determinants of endophytism in the Arabidopsis root mycobiome.</title>
        <authorList>
            <person name="Mesny F."/>
            <person name="Miyauchi S."/>
            <person name="Thiergart T."/>
            <person name="Pickel B."/>
            <person name="Atanasova L."/>
            <person name="Karlsson M."/>
            <person name="Huettel B."/>
            <person name="Barry K.W."/>
            <person name="Haridas S."/>
            <person name="Chen C."/>
            <person name="Bauer D."/>
            <person name="Andreopoulos W."/>
            <person name="Pangilinan J."/>
            <person name="LaButti K."/>
            <person name="Riley R."/>
            <person name="Lipzen A."/>
            <person name="Clum A."/>
            <person name="Drula E."/>
            <person name="Henrissat B."/>
            <person name="Kohler A."/>
            <person name="Grigoriev I.V."/>
            <person name="Martin F.M."/>
            <person name="Hacquard S."/>
        </authorList>
    </citation>
    <scope>NUCLEOTIDE SEQUENCE</scope>
    <source>
        <strain evidence="2">FSSC 5 MPI-SDFR-AT-0091</strain>
    </source>
</reference>
<name>A0A9P9G009_FUSSL</name>
<protein>
    <recommendedName>
        <fullName evidence="4">NACHT-NTPase and P-loop NTPases N-terminal domain-containing protein</fullName>
    </recommendedName>
</protein>
<keyword evidence="3" id="KW-1185">Reference proteome</keyword>
<organism evidence="2 3">
    <name type="scientific">Fusarium solani</name>
    <name type="common">Filamentous fungus</name>
    <dbReference type="NCBI Taxonomy" id="169388"/>
    <lineage>
        <taxon>Eukaryota</taxon>
        <taxon>Fungi</taxon>
        <taxon>Dikarya</taxon>
        <taxon>Ascomycota</taxon>
        <taxon>Pezizomycotina</taxon>
        <taxon>Sordariomycetes</taxon>
        <taxon>Hypocreomycetidae</taxon>
        <taxon>Hypocreales</taxon>
        <taxon>Nectriaceae</taxon>
        <taxon>Fusarium</taxon>
        <taxon>Fusarium solani species complex</taxon>
    </lineage>
</organism>